<evidence type="ECO:0000313" key="2">
    <source>
        <dbReference type="EMBL" id="GIE13016.1"/>
    </source>
</evidence>
<dbReference type="Proteomes" id="UP000598174">
    <property type="component" value="Unassembled WGS sequence"/>
</dbReference>
<feature type="region of interest" description="Disordered" evidence="1">
    <location>
        <begin position="26"/>
        <end position="46"/>
    </location>
</feature>
<sequence>MSAPGRRPVWPAVLVLLVVTACTSSRRTPAPAPAPAGPTPAATGSPRNVDCVLGEAHLTTDFAPGPDDLTVGSVSWPGLRTWAAKKPADLAGDDALDFKIGVAVRAGATVTVEVADDDGGAVGLNYGQGSGYSPTRAVTFHGCPDTDTAYIGGFHVAGPRCVPLVITEPGRPAERVRVSFFAGPC</sequence>
<organism evidence="2 3">
    <name type="scientific">Paractinoplanes ferrugineus</name>
    <dbReference type="NCBI Taxonomy" id="113564"/>
    <lineage>
        <taxon>Bacteria</taxon>
        <taxon>Bacillati</taxon>
        <taxon>Actinomycetota</taxon>
        <taxon>Actinomycetes</taxon>
        <taxon>Micromonosporales</taxon>
        <taxon>Micromonosporaceae</taxon>
        <taxon>Paractinoplanes</taxon>
    </lineage>
</organism>
<keyword evidence="3" id="KW-1185">Reference proteome</keyword>
<protein>
    <recommendedName>
        <fullName evidence="4">Lipoprotein</fullName>
    </recommendedName>
</protein>
<evidence type="ECO:0008006" key="4">
    <source>
        <dbReference type="Google" id="ProtNLM"/>
    </source>
</evidence>
<dbReference type="EMBL" id="BOMM01000046">
    <property type="protein sequence ID" value="GIE13016.1"/>
    <property type="molecule type" value="Genomic_DNA"/>
</dbReference>
<proteinExistence type="predicted"/>
<evidence type="ECO:0000313" key="3">
    <source>
        <dbReference type="Proteomes" id="UP000598174"/>
    </source>
</evidence>
<gene>
    <name evidence="2" type="ORF">Afe05nite_48560</name>
</gene>
<comment type="caution">
    <text evidence="2">The sequence shown here is derived from an EMBL/GenBank/DDBJ whole genome shotgun (WGS) entry which is preliminary data.</text>
</comment>
<dbReference type="AlphaFoldDB" id="A0A919J1G6"/>
<name>A0A919J1G6_9ACTN</name>
<evidence type="ECO:0000256" key="1">
    <source>
        <dbReference type="SAM" id="MobiDB-lite"/>
    </source>
</evidence>
<accession>A0A919J1G6</accession>
<reference evidence="2" key="1">
    <citation type="submission" date="2021-01" db="EMBL/GenBank/DDBJ databases">
        <title>Whole genome shotgun sequence of Actinoplanes ferrugineus NBRC 15555.</title>
        <authorList>
            <person name="Komaki H."/>
            <person name="Tamura T."/>
        </authorList>
    </citation>
    <scope>NUCLEOTIDE SEQUENCE</scope>
    <source>
        <strain evidence="2">NBRC 15555</strain>
    </source>
</reference>
<dbReference type="PROSITE" id="PS51257">
    <property type="entry name" value="PROKAR_LIPOPROTEIN"/>
    <property type="match status" value="1"/>
</dbReference>
<dbReference type="RefSeq" id="WP_203819472.1">
    <property type="nucleotide sequence ID" value="NZ_BAAABP010000063.1"/>
</dbReference>